<organism evidence="6 7">
    <name type="scientific">Dimorphilus gyrociliatus</name>
    <dbReference type="NCBI Taxonomy" id="2664684"/>
    <lineage>
        <taxon>Eukaryota</taxon>
        <taxon>Metazoa</taxon>
        <taxon>Spiralia</taxon>
        <taxon>Lophotrochozoa</taxon>
        <taxon>Annelida</taxon>
        <taxon>Polychaeta</taxon>
        <taxon>Polychaeta incertae sedis</taxon>
        <taxon>Dinophilidae</taxon>
        <taxon>Dimorphilus</taxon>
    </lineage>
</organism>
<dbReference type="GO" id="GO:0005737">
    <property type="term" value="C:cytoplasm"/>
    <property type="evidence" value="ECO:0007669"/>
    <property type="project" value="TreeGrafter"/>
</dbReference>
<evidence type="ECO:0000313" key="7">
    <source>
        <dbReference type="Proteomes" id="UP000549394"/>
    </source>
</evidence>
<protein>
    <submittedName>
        <fullName evidence="6">DgyrCDS11902</fullName>
    </submittedName>
</protein>
<feature type="coiled-coil region" evidence="4">
    <location>
        <begin position="767"/>
        <end position="857"/>
    </location>
</feature>
<dbReference type="AlphaFoldDB" id="A0A7I8W5R0"/>
<keyword evidence="1" id="KW-0547">Nucleotide-binding</keyword>
<keyword evidence="2" id="KW-0067">ATP-binding</keyword>
<feature type="coiled-coil region" evidence="4">
    <location>
        <begin position="595"/>
        <end position="710"/>
    </location>
</feature>
<dbReference type="InterPro" id="IPR039873">
    <property type="entry name" value="CCDC78"/>
</dbReference>
<evidence type="ECO:0000256" key="3">
    <source>
        <dbReference type="PROSITE-ProRule" id="PRU00283"/>
    </source>
</evidence>
<dbReference type="SMART" id="SM00129">
    <property type="entry name" value="KISc"/>
    <property type="match status" value="1"/>
</dbReference>
<proteinExistence type="inferred from homology"/>
<feature type="domain" description="Kinesin motor" evidence="5">
    <location>
        <begin position="2"/>
        <end position="330"/>
    </location>
</feature>
<dbReference type="PROSITE" id="PS50067">
    <property type="entry name" value="KINESIN_MOTOR_2"/>
    <property type="match status" value="1"/>
</dbReference>
<evidence type="ECO:0000256" key="1">
    <source>
        <dbReference type="ARBA" id="ARBA00022741"/>
    </source>
</evidence>
<dbReference type="GO" id="GO:0008017">
    <property type="term" value="F:microtubule binding"/>
    <property type="evidence" value="ECO:0007669"/>
    <property type="project" value="InterPro"/>
</dbReference>
<keyword evidence="4" id="KW-0175">Coiled coil</keyword>
<evidence type="ECO:0000256" key="4">
    <source>
        <dbReference type="SAM" id="Coils"/>
    </source>
</evidence>
<dbReference type="InterPro" id="IPR027417">
    <property type="entry name" value="P-loop_NTPase"/>
</dbReference>
<dbReference type="PANTHER" id="PTHR22106">
    <property type="entry name" value="COILED-COIL DOMAIN-CONTAINING PROTEIN 78"/>
    <property type="match status" value="1"/>
</dbReference>
<dbReference type="SUPFAM" id="SSF52540">
    <property type="entry name" value="P-loop containing nucleoside triphosphate hydrolases"/>
    <property type="match status" value="1"/>
</dbReference>
<dbReference type="Pfam" id="PF14739">
    <property type="entry name" value="DUF4472"/>
    <property type="match status" value="1"/>
</dbReference>
<dbReference type="Pfam" id="PF00225">
    <property type="entry name" value="Kinesin"/>
    <property type="match status" value="1"/>
</dbReference>
<sequence length="858" mass="99768">MNIEVYGRVRPSVHGERAVHISESFQSSIEQLVNRPGAPYHSINEIFPTSTTNSDIFSLTTRPLVDLWASGFNCCLIVTGESNSGKAFTVVGNNSSSSGIFSQILYHIFSKIGEDEEYYGDERRHPPGRLKMQMYEIFNENVRDLLAVTPKVEFCQFEESAEKGTFVQNGTVGTVPNVLEGCGLFRRGLNKRSAMETDYGSSEQFSNIVIYLDLNVKLRDQNQSHSSRFTICVTQGAERLRDDTVLIKREGENLSKSIITLSQLVASLANQPHADRVIPYNHSKLTTMLKEEIGGNSKTTVLVCLKPKKESSVVDPILRMCAQFSQVKNFPLVNDNLALQLITQYRARLIYLQNIAGFGANAPFSKDIQSELLALQSENIELRDHVEKLQHQHTSLKTHVGTLANSKADVSEQLLLTQKDRLQISQTLVDLKLKNHQLREEYEEVQYHLKNKILNMEEKLNGVLSDKQKEEQKAKYAEERLLELQKVYKDLSDEYTDLRASYAEMRMTAENEKRKVIDLSVELLRLVKEKANLQQQLGQRVDEEEGERWRHLVTDDEAKIPNRRIRQELEDNYFLRENEFREKMDKLKTDFEKSGDSLELRIAQLQTDLKRYRQSDHDKQLRLAKLESELIYVKSEKDEIEKEYNRLQHKVKDKTSEFRSTLTKYINDIAIIADNQRNYEFSSDKINNLRKKVDEMLQELKKSYKTREEQLCEAVVKEKNIKKGLVKKYEQLLVAYRQLQVSILEKHEDFDIGSKEQVFQLDEKDLLSSQQEEIFRLKNQIDDLENTIENSKYNINTDLNKNEKKLEMDKLRREVKEFTINTQRELEDERAQLMTEKAILQEEVSELRNYIDKMIKNK</sequence>
<comment type="caution">
    <text evidence="3">Lacks conserved residue(s) required for the propagation of feature annotation.</text>
</comment>
<dbReference type="Proteomes" id="UP000549394">
    <property type="component" value="Unassembled WGS sequence"/>
</dbReference>
<evidence type="ECO:0000259" key="5">
    <source>
        <dbReference type="PROSITE" id="PS50067"/>
    </source>
</evidence>
<name>A0A7I8W5R0_9ANNE</name>
<evidence type="ECO:0000313" key="6">
    <source>
        <dbReference type="EMBL" id="CAD5123564.1"/>
    </source>
</evidence>
<accession>A0A7I8W5R0</accession>
<feature type="coiled-coil region" evidence="4">
    <location>
        <begin position="428"/>
        <end position="536"/>
    </location>
</feature>
<comment type="caution">
    <text evidence="6">The sequence shown here is derived from an EMBL/GenBank/DDBJ whole genome shotgun (WGS) entry which is preliminary data.</text>
</comment>
<dbReference type="InterPro" id="IPR001752">
    <property type="entry name" value="Kinesin_motor_dom"/>
</dbReference>
<dbReference type="GO" id="GO:0003777">
    <property type="term" value="F:microtubule motor activity"/>
    <property type="evidence" value="ECO:0007669"/>
    <property type="project" value="InterPro"/>
</dbReference>
<dbReference type="InterPro" id="IPR029329">
    <property type="entry name" value="DUF4472"/>
</dbReference>
<dbReference type="GO" id="GO:0005524">
    <property type="term" value="F:ATP binding"/>
    <property type="evidence" value="ECO:0007669"/>
    <property type="project" value="UniProtKB-KW"/>
</dbReference>
<dbReference type="InterPro" id="IPR036961">
    <property type="entry name" value="Kinesin_motor_dom_sf"/>
</dbReference>
<keyword evidence="7" id="KW-1185">Reference proteome</keyword>
<reference evidence="6 7" key="1">
    <citation type="submission" date="2020-08" db="EMBL/GenBank/DDBJ databases">
        <authorList>
            <person name="Hejnol A."/>
        </authorList>
    </citation>
    <scope>NUCLEOTIDE SEQUENCE [LARGE SCALE GENOMIC DNA]</scope>
</reference>
<dbReference type="GO" id="GO:0007018">
    <property type="term" value="P:microtubule-based movement"/>
    <property type="evidence" value="ECO:0007669"/>
    <property type="project" value="InterPro"/>
</dbReference>
<dbReference type="OrthoDB" id="2113965at2759"/>
<dbReference type="EMBL" id="CAJFCJ010000019">
    <property type="protein sequence ID" value="CAD5123564.1"/>
    <property type="molecule type" value="Genomic_DNA"/>
</dbReference>
<comment type="similarity">
    <text evidence="3">Belongs to the TRAFAC class myosin-kinesin ATPase superfamily. Kinesin family.</text>
</comment>
<dbReference type="PANTHER" id="PTHR22106:SF5">
    <property type="entry name" value="COILED-COIL DOMAIN-CONTAINING PROTEIN 78"/>
    <property type="match status" value="1"/>
</dbReference>
<dbReference type="PRINTS" id="PR00380">
    <property type="entry name" value="KINESINHEAVY"/>
</dbReference>
<evidence type="ECO:0000256" key="2">
    <source>
        <dbReference type="ARBA" id="ARBA00022840"/>
    </source>
</evidence>
<dbReference type="Gene3D" id="3.40.850.10">
    <property type="entry name" value="Kinesin motor domain"/>
    <property type="match status" value="1"/>
</dbReference>
<gene>
    <name evidence="6" type="ORF">DGYR_LOCUS11232</name>
</gene>